<dbReference type="Proteomes" id="UP001153636">
    <property type="component" value="Chromosome 1"/>
</dbReference>
<dbReference type="Gene3D" id="3.40.1800.10">
    <property type="entry name" value="His-Me finger endonucleases"/>
    <property type="match status" value="1"/>
</dbReference>
<dbReference type="InterPro" id="IPR049512">
    <property type="entry name" value="DJR-like_dom"/>
</dbReference>
<reference evidence="2" key="1">
    <citation type="submission" date="2022-01" db="EMBL/GenBank/DDBJ databases">
        <authorList>
            <person name="King R."/>
        </authorList>
    </citation>
    <scope>NUCLEOTIDE SEQUENCE</scope>
</reference>
<name>A0A9P0CG39_9CUCU</name>
<evidence type="ECO:0000313" key="2">
    <source>
        <dbReference type="EMBL" id="CAH1099448.1"/>
    </source>
</evidence>
<dbReference type="GO" id="GO:0071897">
    <property type="term" value="P:DNA biosynthetic process"/>
    <property type="evidence" value="ECO:0007669"/>
    <property type="project" value="UniProtKB-ARBA"/>
</dbReference>
<dbReference type="EMBL" id="OV651813">
    <property type="protein sequence ID" value="CAH1099448.1"/>
    <property type="molecule type" value="Genomic_DNA"/>
</dbReference>
<keyword evidence="3" id="KW-1185">Reference proteome</keyword>
<dbReference type="GO" id="GO:0042575">
    <property type="term" value="C:DNA polymerase complex"/>
    <property type="evidence" value="ECO:0007669"/>
    <property type="project" value="UniProtKB-ARBA"/>
</dbReference>
<gene>
    <name evidence="2" type="ORF">PSYICH_LOCUS1275</name>
</gene>
<dbReference type="InterPro" id="IPR044925">
    <property type="entry name" value="His-Me_finger_sf"/>
</dbReference>
<dbReference type="PANTHER" id="PTHR31511:SF12">
    <property type="entry name" value="RHO TERMINATION FACTOR N-TERMINAL DOMAIN-CONTAINING PROTEIN"/>
    <property type="match status" value="1"/>
</dbReference>
<protein>
    <recommendedName>
        <fullName evidence="1">Double jelly roll-like domain-containing protein</fullName>
    </recommendedName>
</protein>
<dbReference type="PANTHER" id="PTHR31511">
    <property type="entry name" value="PROTEIN CBG23764"/>
    <property type="match status" value="1"/>
</dbReference>
<dbReference type="InterPro" id="IPR038563">
    <property type="entry name" value="Endonuclease_7_sf"/>
</dbReference>
<organism evidence="2 3">
    <name type="scientific">Psylliodes chrysocephalus</name>
    <dbReference type="NCBI Taxonomy" id="3402493"/>
    <lineage>
        <taxon>Eukaryota</taxon>
        <taxon>Metazoa</taxon>
        <taxon>Ecdysozoa</taxon>
        <taxon>Arthropoda</taxon>
        <taxon>Hexapoda</taxon>
        <taxon>Insecta</taxon>
        <taxon>Pterygota</taxon>
        <taxon>Neoptera</taxon>
        <taxon>Endopterygota</taxon>
        <taxon>Coleoptera</taxon>
        <taxon>Polyphaga</taxon>
        <taxon>Cucujiformia</taxon>
        <taxon>Chrysomeloidea</taxon>
        <taxon>Chrysomelidae</taxon>
        <taxon>Galerucinae</taxon>
        <taxon>Alticini</taxon>
        <taxon>Psylliodes</taxon>
    </lineage>
</organism>
<dbReference type="SUPFAM" id="SSF53098">
    <property type="entry name" value="Ribonuclease H-like"/>
    <property type="match status" value="1"/>
</dbReference>
<proteinExistence type="predicted"/>
<dbReference type="SUPFAM" id="SSF56672">
    <property type="entry name" value="DNA/RNA polymerases"/>
    <property type="match status" value="1"/>
</dbReference>
<dbReference type="SUPFAM" id="SSF54060">
    <property type="entry name" value="His-Me finger endonucleases"/>
    <property type="match status" value="1"/>
</dbReference>
<dbReference type="InterPro" id="IPR043502">
    <property type="entry name" value="DNA/RNA_pol_sf"/>
</dbReference>
<feature type="domain" description="Double jelly roll-like" evidence="1">
    <location>
        <begin position="1068"/>
        <end position="1336"/>
    </location>
</feature>
<accession>A0A9P0CG39</accession>
<dbReference type="OrthoDB" id="6602337at2759"/>
<sequence length="1338" mass="155768">MSKKVGLGLKRSSRVKWEDVNAIFDRRIRTGVIINLQHKEIKAFLRDAYHTFKIRVNKILKVMPMLKINTTFWGDFIKQSDDQELVDRKYFITPNAAVDAGTNLLDWFNNNVVDVILNNLSEFSEKNSGWALSKIILLEVAINKYEVGNGSSYIKLTKQISDKKACINIKNTDQACFYWSIISALYPPTGNVLRTSSYPNYKTILNTKGLETAMPLNQISKFEKLNRISVNVYTLELNESKNSSSYVVVPALLTKNKLEKHVNLLLIQDRYFPKLNDYEAPPVDNENVEIKYHYCQIKDMSRLISRQLNKNHNKKLICDRCLNYFSSQEKLDEHEKLCQNINNCKISFPYFDYVEFRNYVYKQKCPFVIYADFESELESCNDEVSEKTKKYQKHRAFSAGYYLKCSYDDSLSYFNSYRGGDCMQWFADQLSNIAKFVESKMKNIVPMVEKPSAINAKVCHICEKPFNDKDIVVRDHDHFSSLFRGWAHQACNLNFRKLFVVPIAFHNLSGYDSHFIIKDIAKRGRVSILPVNMEKYISFTQYDSETSIKFRFIDSYRFMGVGLDEPVSTLRAEDLQILKKEFCDLDEEKFKLLTKKGVFPYDYINNLDKLNDTHLPSKEQFYNKLNDEDISDEKYAHAQNVWQQFKIKNLGEYSDLYMRTDILLLADVMENFRKTALKTYDLDPAWYYTMPGYTWDCMLKYTKCKLQILKDVDMIMFIEKGIRGGISVCCNRYAEANNQYMETYDPTIPTKYLFYLDVNNLYGWAMSQYLPYGGFKWVDTNIDVTQIPDDASEGYILQVDLEYPETLHDLHKDFPFCAEHRVPPGSKLPKLMTTLYNKENYILHYRNLKQALAHGLILKKIHKVLKFKQSAWLKPYIELNTRLRAAATSSFAKNQFKLANNAVFGKTMENIRLHRVVKLISSYDGRYGAKNLISNPRFHNRTIFDHNLMAIELKKAELVFNKPLYIGMAILDISKTCMYDFHYSFLLPTVGVDNCGIDPKFNLYKKPRFDDTIRKEEYRSYSPYVKSFNNSDVIEFIINQSDAFFAMPDTLLEIKGKLEITGGGKCELAPNFGAFLFDSCSYSECSREIEVVRDPGIVSTVRALTCYGPEYSRFMSIAGWNYPDTPLLNGSKHFNLLMPLKHIFNVFNDYTMITYGRQTFRLVRSRNDNDCVIVTEQPITGGSGMTSTTVKLIIESMEVKIKHIFPNDEIKIKLMEPIKNDRPILIPFRNWELNELPSITKDSKREIWAVKTSAAVERPRYILVCFQTDRRNKLSSDPTKFDNVNLTGVRVSLNGEYWPNERMLLDFKEDDYAIAHYNYTEFNANYITGTPKTALLNY</sequence>
<dbReference type="InterPro" id="IPR012337">
    <property type="entry name" value="RNaseH-like_sf"/>
</dbReference>
<evidence type="ECO:0000313" key="3">
    <source>
        <dbReference type="Proteomes" id="UP001153636"/>
    </source>
</evidence>
<dbReference type="Pfam" id="PF21738">
    <property type="entry name" value="DJR-like_dom"/>
    <property type="match status" value="1"/>
</dbReference>
<evidence type="ECO:0000259" key="1">
    <source>
        <dbReference type="Pfam" id="PF21738"/>
    </source>
</evidence>